<dbReference type="InterPro" id="IPR013482">
    <property type="entry name" value="Molybde_CF_guanTrfase"/>
</dbReference>
<keyword evidence="2 8" id="KW-0808">Transferase</keyword>
<feature type="binding site" evidence="8">
    <location>
        <position position="68"/>
    </location>
    <ligand>
        <name>GTP</name>
        <dbReference type="ChEBI" id="CHEBI:37565"/>
    </ligand>
</feature>
<evidence type="ECO:0000256" key="5">
    <source>
        <dbReference type="ARBA" id="ARBA00022842"/>
    </source>
</evidence>
<dbReference type="SUPFAM" id="SSF53448">
    <property type="entry name" value="Nucleotide-diphospho-sugar transferases"/>
    <property type="match status" value="1"/>
</dbReference>
<keyword evidence="10" id="KW-0548">Nucleotidyltransferase</keyword>
<comment type="domain">
    <text evidence="8">The N-terminal domain determines nucleotide recognition and specific binding, while the C-terminal domain determines the specific binding to the target protein.</text>
</comment>
<evidence type="ECO:0000256" key="7">
    <source>
        <dbReference type="ARBA" id="ARBA00023150"/>
    </source>
</evidence>
<keyword evidence="7 8" id="KW-0501">Molybdenum cofactor biosynthesis</keyword>
<keyword evidence="6 8" id="KW-0342">GTP-binding</keyword>
<dbReference type="CDD" id="cd02503">
    <property type="entry name" value="MobA"/>
    <property type="match status" value="1"/>
</dbReference>
<dbReference type="InterPro" id="IPR029044">
    <property type="entry name" value="Nucleotide-diphossugar_trans"/>
</dbReference>
<feature type="domain" description="MobA-like NTP transferase" evidence="9">
    <location>
        <begin position="7"/>
        <end position="154"/>
    </location>
</feature>
<accession>A0ABW4B6I1</accession>
<dbReference type="Gene3D" id="3.90.550.10">
    <property type="entry name" value="Spore Coat Polysaccharide Biosynthesis Protein SpsA, Chain A"/>
    <property type="match status" value="1"/>
</dbReference>
<evidence type="ECO:0000313" key="10">
    <source>
        <dbReference type="EMBL" id="MFD1384866.1"/>
    </source>
</evidence>
<dbReference type="Pfam" id="PF12804">
    <property type="entry name" value="NTP_transf_3"/>
    <property type="match status" value="1"/>
</dbReference>
<feature type="binding site" evidence="8">
    <location>
        <position position="22"/>
    </location>
    <ligand>
        <name>GTP</name>
        <dbReference type="ChEBI" id="CHEBI:37565"/>
    </ligand>
</feature>
<feature type="binding site" evidence="8">
    <location>
        <position position="99"/>
    </location>
    <ligand>
        <name>GTP</name>
        <dbReference type="ChEBI" id="CHEBI:37565"/>
    </ligand>
</feature>
<evidence type="ECO:0000256" key="4">
    <source>
        <dbReference type="ARBA" id="ARBA00022741"/>
    </source>
</evidence>
<dbReference type="Proteomes" id="UP001597059">
    <property type="component" value="Unassembled WGS sequence"/>
</dbReference>
<comment type="caution">
    <text evidence="10">The sequence shown here is derived from an EMBL/GenBank/DDBJ whole genome shotgun (WGS) entry which is preliminary data.</text>
</comment>
<keyword evidence="11" id="KW-1185">Reference proteome</keyword>
<keyword evidence="4 8" id="KW-0547">Nucleotide-binding</keyword>
<evidence type="ECO:0000256" key="1">
    <source>
        <dbReference type="ARBA" id="ARBA00022490"/>
    </source>
</evidence>
<evidence type="ECO:0000259" key="9">
    <source>
        <dbReference type="Pfam" id="PF12804"/>
    </source>
</evidence>
<dbReference type="InterPro" id="IPR025877">
    <property type="entry name" value="MobA-like_NTP_Trfase"/>
</dbReference>
<comment type="subunit">
    <text evidence="8">Monomer.</text>
</comment>
<feature type="binding site" evidence="8">
    <location>
        <begin position="9"/>
        <end position="11"/>
    </location>
    <ligand>
        <name>GTP</name>
        <dbReference type="ChEBI" id="CHEBI:37565"/>
    </ligand>
</feature>
<dbReference type="PANTHER" id="PTHR19136">
    <property type="entry name" value="MOLYBDENUM COFACTOR GUANYLYLTRANSFERASE"/>
    <property type="match status" value="1"/>
</dbReference>
<keyword evidence="3 8" id="KW-0479">Metal-binding</keyword>
<evidence type="ECO:0000256" key="3">
    <source>
        <dbReference type="ARBA" id="ARBA00022723"/>
    </source>
</evidence>
<dbReference type="HAMAP" id="MF_00316">
    <property type="entry name" value="MobA"/>
    <property type="match status" value="1"/>
</dbReference>
<gene>
    <name evidence="8" type="primary">mobA</name>
    <name evidence="10" type="ORF">ACFQ45_15970</name>
</gene>
<protein>
    <recommendedName>
        <fullName evidence="8">Molybdenum cofactor guanylyltransferase</fullName>
        <shortName evidence="8">MoCo guanylyltransferase</shortName>
        <ecNumber evidence="8">2.7.7.77</ecNumber>
    </recommendedName>
    <alternativeName>
        <fullName evidence="8">GTP:molybdopterin guanylyltransferase</fullName>
    </alternativeName>
    <alternativeName>
        <fullName evidence="8">Mo-MPT guanylyltransferase</fullName>
    </alternativeName>
    <alternativeName>
        <fullName evidence="8">Molybdopterin guanylyltransferase</fullName>
    </alternativeName>
    <alternativeName>
        <fullName evidence="8">Molybdopterin-guanine dinucleotide synthase</fullName>
        <shortName evidence="8">MGD synthase</shortName>
    </alternativeName>
</protein>
<evidence type="ECO:0000256" key="2">
    <source>
        <dbReference type="ARBA" id="ARBA00022679"/>
    </source>
</evidence>
<evidence type="ECO:0000256" key="8">
    <source>
        <dbReference type="HAMAP-Rule" id="MF_00316"/>
    </source>
</evidence>
<proteinExistence type="inferred from homology"/>
<feature type="binding site" evidence="8">
    <location>
        <position position="99"/>
    </location>
    <ligand>
        <name>Mg(2+)</name>
        <dbReference type="ChEBI" id="CHEBI:18420"/>
    </ligand>
</feature>
<reference evidence="11" key="1">
    <citation type="journal article" date="2019" name="Int. J. Syst. Evol. Microbiol.">
        <title>The Global Catalogue of Microorganisms (GCM) 10K type strain sequencing project: providing services to taxonomists for standard genome sequencing and annotation.</title>
        <authorList>
            <consortium name="The Broad Institute Genomics Platform"/>
            <consortium name="The Broad Institute Genome Sequencing Center for Infectious Disease"/>
            <person name="Wu L."/>
            <person name="Ma J."/>
        </authorList>
    </citation>
    <scope>NUCLEOTIDE SEQUENCE [LARGE SCALE GENOMIC DNA]</scope>
    <source>
        <strain evidence="11">JCM 30774</strain>
    </source>
</reference>
<evidence type="ECO:0000313" key="11">
    <source>
        <dbReference type="Proteomes" id="UP001597059"/>
    </source>
</evidence>
<dbReference type="EC" id="2.7.7.77" evidence="8"/>
<dbReference type="RefSeq" id="WP_377369495.1">
    <property type="nucleotide sequence ID" value="NZ_JBHTMN010000018.1"/>
</dbReference>
<comment type="cofactor">
    <cofactor evidence="8">
        <name>Mg(2+)</name>
        <dbReference type="ChEBI" id="CHEBI:18420"/>
    </cofactor>
</comment>
<dbReference type="GO" id="GO:0061603">
    <property type="term" value="F:molybdenum cofactor guanylyltransferase activity"/>
    <property type="evidence" value="ECO:0007669"/>
    <property type="project" value="UniProtKB-EC"/>
</dbReference>
<dbReference type="EMBL" id="JBHTMN010000018">
    <property type="protein sequence ID" value="MFD1384866.1"/>
    <property type="molecule type" value="Genomic_DNA"/>
</dbReference>
<comment type="catalytic activity">
    <reaction evidence="8">
        <text>Mo-molybdopterin + GTP + H(+) = Mo-molybdopterin guanine dinucleotide + diphosphate</text>
        <dbReference type="Rhea" id="RHEA:34243"/>
        <dbReference type="ChEBI" id="CHEBI:15378"/>
        <dbReference type="ChEBI" id="CHEBI:33019"/>
        <dbReference type="ChEBI" id="CHEBI:37565"/>
        <dbReference type="ChEBI" id="CHEBI:71302"/>
        <dbReference type="ChEBI" id="CHEBI:71310"/>
        <dbReference type="EC" id="2.7.7.77"/>
    </reaction>
</comment>
<keyword evidence="5 8" id="KW-0460">Magnesium</keyword>
<dbReference type="PANTHER" id="PTHR19136:SF81">
    <property type="entry name" value="MOLYBDENUM COFACTOR GUANYLYLTRANSFERASE"/>
    <property type="match status" value="1"/>
</dbReference>
<keyword evidence="1 8" id="KW-0963">Cytoplasm</keyword>
<comment type="caution">
    <text evidence="8">Lacks conserved residue(s) required for the propagation of feature annotation.</text>
</comment>
<evidence type="ECO:0000256" key="6">
    <source>
        <dbReference type="ARBA" id="ARBA00023134"/>
    </source>
</evidence>
<comment type="similarity">
    <text evidence="8">Belongs to the MobA family.</text>
</comment>
<sequence>MFTLESLILAGGKATRMSGVDKGLQEYLGRPLIEYAVDLAELYSEKVLISVNRNQEAYRDYSDYLISDLDEYSDKGPLGGLASAKNSLSSSHLLVLPCDTPKVSQQAIRALVKCAQKSPNLIHFISTESGHHPLHGVVPVSCLSLLDDYLKSAERLGVMAFYNHVGCQSYHWANDSELDNINLLEQLR</sequence>
<organism evidence="10 11">
    <name type="scientific">Rhodanobacter aciditrophus</name>
    <dbReference type="NCBI Taxonomy" id="1623218"/>
    <lineage>
        <taxon>Bacteria</taxon>
        <taxon>Pseudomonadati</taxon>
        <taxon>Pseudomonadota</taxon>
        <taxon>Gammaproteobacteria</taxon>
        <taxon>Lysobacterales</taxon>
        <taxon>Rhodanobacteraceae</taxon>
        <taxon>Rhodanobacter</taxon>
    </lineage>
</organism>
<comment type="function">
    <text evidence="8">Transfers a GMP moiety from GTP to Mo-molybdopterin (Mo-MPT) cofactor (Moco or molybdenum cofactor) to form Mo-molybdopterin guanine dinucleotide (Mo-MGD) cofactor.</text>
</comment>
<comment type="subcellular location">
    <subcellularLocation>
        <location evidence="8">Cytoplasm</location>
    </subcellularLocation>
</comment>
<name>A0ABW4B6I1_9GAMM</name>